<accession>A0A8J3J968</accession>
<evidence type="ECO:0000256" key="3">
    <source>
        <dbReference type="ARBA" id="ARBA00023186"/>
    </source>
</evidence>
<dbReference type="Pfam" id="PF00012">
    <property type="entry name" value="HSP70"/>
    <property type="match status" value="1"/>
</dbReference>
<dbReference type="EMBL" id="BOMB01000029">
    <property type="protein sequence ID" value="GID14170.1"/>
    <property type="molecule type" value="Genomic_DNA"/>
</dbReference>
<dbReference type="InterPro" id="IPR013126">
    <property type="entry name" value="Hsp_70_fam"/>
</dbReference>
<dbReference type="Proteomes" id="UP000612808">
    <property type="component" value="Unassembled WGS sequence"/>
</dbReference>
<keyword evidence="5" id="KW-1185">Reference proteome</keyword>
<proteinExistence type="predicted"/>
<keyword evidence="2" id="KW-0067">ATP-binding</keyword>
<comment type="caution">
    <text evidence="4">The sequence shown here is derived from an EMBL/GenBank/DDBJ whole genome shotgun (WGS) entry which is preliminary data.</text>
</comment>
<dbReference type="PANTHER" id="PTHR42749">
    <property type="entry name" value="CELL SHAPE-DETERMINING PROTEIN MREB"/>
    <property type="match status" value="1"/>
</dbReference>
<gene>
    <name evidence="4" type="ORF">Aru02nite_50590</name>
</gene>
<keyword evidence="1" id="KW-0547">Nucleotide-binding</keyword>
<sequence length="578" mass="60229">MTGVRLCVDFGTSNTVTVLERSGGRTEALLFDGSPLLPSSVYAQPDGRLVTGRDALNSARLAPECFEPHPKLRVDDGVVLLGVEVPVVELFAAVLGRVAAEARRVAGRPVDRVVLTHPAGWGPRRQGLLREGAARSGWDGVILVPEAVAAARYFAEHPARRPGEGAGADVRVDPAPVVVYDLGAGTFDVSVVRGTTVLAEDGLGDVGGLDIDTALVDHLERTYRPRGPDAWDRLRAQGTARDRRAWQQLADDARAAKEMLSRTAQAFVHVPVVEVDAPVGREELDTIATPLIERTVAATGTAIAAALPAPPPGGVFLVGGASRMPLVAGLLHRRLGVLPTVADQPELVVAYGGLLDADADPQPLTTGFVDAVSVHAAEDGPPTLADLPAPRTAGPSRRWGFLVVAGLAVLLVLAALTAGVKLTPLLSGHPSATPPAQEVHGTLRMCTSMETGGTDCLYAAVVAADLESREVTGSKDGDSDIVIGGVNGGVAGLDAVNGAELAVRGRDDLPQDAASCRTTPGWTLTIDPYDLADGDVLCVKTNRGRYGYLSVTNHDSKSGMVVDLAFTYTLWKPGTAGN</sequence>
<evidence type="ECO:0000313" key="4">
    <source>
        <dbReference type="EMBL" id="GID14170.1"/>
    </source>
</evidence>
<dbReference type="GO" id="GO:0005524">
    <property type="term" value="F:ATP binding"/>
    <property type="evidence" value="ECO:0007669"/>
    <property type="project" value="UniProtKB-KW"/>
</dbReference>
<name>A0A8J3J968_9ACTN</name>
<evidence type="ECO:0008006" key="6">
    <source>
        <dbReference type="Google" id="ProtNLM"/>
    </source>
</evidence>
<keyword evidence="3" id="KW-0143">Chaperone</keyword>
<evidence type="ECO:0000256" key="1">
    <source>
        <dbReference type="ARBA" id="ARBA00022741"/>
    </source>
</evidence>
<organism evidence="4 5">
    <name type="scientific">Actinocatenispora rupis</name>
    <dbReference type="NCBI Taxonomy" id="519421"/>
    <lineage>
        <taxon>Bacteria</taxon>
        <taxon>Bacillati</taxon>
        <taxon>Actinomycetota</taxon>
        <taxon>Actinomycetes</taxon>
        <taxon>Micromonosporales</taxon>
        <taxon>Micromonosporaceae</taxon>
        <taxon>Actinocatenispora</taxon>
    </lineage>
</organism>
<reference evidence="4" key="1">
    <citation type="submission" date="2021-01" db="EMBL/GenBank/DDBJ databases">
        <title>Whole genome shotgun sequence of Actinocatenispora rupis NBRC 107355.</title>
        <authorList>
            <person name="Komaki H."/>
            <person name="Tamura T."/>
        </authorList>
    </citation>
    <scope>NUCLEOTIDE SEQUENCE</scope>
    <source>
        <strain evidence="4">NBRC 107355</strain>
    </source>
</reference>
<dbReference type="GO" id="GO:0140662">
    <property type="term" value="F:ATP-dependent protein folding chaperone"/>
    <property type="evidence" value="ECO:0007669"/>
    <property type="project" value="InterPro"/>
</dbReference>
<dbReference type="SUPFAM" id="SSF53067">
    <property type="entry name" value="Actin-like ATPase domain"/>
    <property type="match status" value="2"/>
</dbReference>
<dbReference type="Gene3D" id="3.90.640.10">
    <property type="entry name" value="Actin, Chain A, domain 4"/>
    <property type="match status" value="1"/>
</dbReference>
<evidence type="ECO:0000256" key="2">
    <source>
        <dbReference type="ARBA" id="ARBA00022840"/>
    </source>
</evidence>
<dbReference type="PANTHER" id="PTHR42749:SF1">
    <property type="entry name" value="CELL SHAPE-DETERMINING PROTEIN MREB"/>
    <property type="match status" value="1"/>
</dbReference>
<dbReference type="RefSeq" id="WP_203661874.1">
    <property type="nucleotide sequence ID" value="NZ_BAAAZM010000001.1"/>
</dbReference>
<dbReference type="Gene3D" id="3.30.420.40">
    <property type="match status" value="2"/>
</dbReference>
<dbReference type="InterPro" id="IPR043129">
    <property type="entry name" value="ATPase_NBD"/>
</dbReference>
<dbReference type="AlphaFoldDB" id="A0A8J3J968"/>
<evidence type="ECO:0000313" key="5">
    <source>
        <dbReference type="Proteomes" id="UP000612808"/>
    </source>
</evidence>
<protein>
    <recommendedName>
        <fullName evidence="6">Hsp70 protein</fullName>
    </recommendedName>
</protein>